<evidence type="ECO:0000256" key="3">
    <source>
        <dbReference type="ARBA" id="ARBA00022840"/>
    </source>
</evidence>
<keyword evidence="3" id="KW-0067">ATP-binding</keyword>
<keyword evidence="1" id="KW-0436">Ligase</keyword>
<evidence type="ECO:0000259" key="6">
    <source>
        <dbReference type="Pfam" id="PF00152"/>
    </source>
</evidence>
<dbReference type="GO" id="GO:0005524">
    <property type="term" value="F:ATP binding"/>
    <property type="evidence" value="ECO:0007669"/>
    <property type="project" value="UniProtKB-KW"/>
</dbReference>
<evidence type="ECO:0000256" key="5">
    <source>
        <dbReference type="ARBA" id="ARBA00023146"/>
    </source>
</evidence>
<dbReference type="SUPFAM" id="SSF50249">
    <property type="entry name" value="Nucleic acid-binding proteins"/>
    <property type="match status" value="1"/>
</dbReference>
<dbReference type="AlphaFoldDB" id="A0A1S3ID36"/>
<accession>A0A1S3ID36</accession>
<evidence type="ECO:0000259" key="7">
    <source>
        <dbReference type="Pfam" id="PF01336"/>
    </source>
</evidence>
<dbReference type="GO" id="GO:0006422">
    <property type="term" value="P:aspartyl-tRNA aminoacylation"/>
    <property type="evidence" value="ECO:0007669"/>
    <property type="project" value="TreeGrafter"/>
</dbReference>
<dbReference type="InParanoid" id="A0A1S3ID36"/>
<keyword evidence="2" id="KW-0547">Nucleotide-binding</keyword>
<proteinExistence type="predicted"/>
<dbReference type="InterPro" id="IPR012340">
    <property type="entry name" value="NA-bd_OB-fold"/>
</dbReference>
<protein>
    <submittedName>
        <fullName evidence="9">Aspartate--tRNA ligase, mitochondrial-like</fullName>
    </submittedName>
</protein>
<dbReference type="KEGG" id="lak:106163206"/>
<gene>
    <name evidence="9" type="primary">LOC106163206</name>
</gene>
<keyword evidence="5" id="KW-0030">Aminoacyl-tRNA synthetase</keyword>
<dbReference type="InterPro" id="IPR045864">
    <property type="entry name" value="aa-tRNA-synth_II/BPL/LPL"/>
</dbReference>
<dbReference type="Gene3D" id="3.30.930.10">
    <property type="entry name" value="Bira Bifunctional Protein, Domain 2"/>
    <property type="match status" value="1"/>
</dbReference>
<dbReference type="RefSeq" id="XP_013396175.1">
    <property type="nucleotide sequence ID" value="XM_013540721.1"/>
</dbReference>
<feature type="domain" description="Aminoacyl-tRNA synthetase class II (D/K/N)" evidence="6">
    <location>
        <begin position="95"/>
        <end position="175"/>
    </location>
</feature>
<name>A0A1S3ID36_LINAN</name>
<evidence type="ECO:0000256" key="4">
    <source>
        <dbReference type="ARBA" id="ARBA00022917"/>
    </source>
</evidence>
<dbReference type="Proteomes" id="UP000085678">
    <property type="component" value="Unplaced"/>
</dbReference>
<evidence type="ECO:0000256" key="1">
    <source>
        <dbReference type="ARBA" id="ARBA00022598"/>
    </source>
</evidence>
<dbReference type="InterPro" id="IPR004364">
    <property type="entry name" value="Aa-tRNA-synt_II"/>
</dbReference>
<dbReference type="InterPro" id="IPR004365">
    <property type="entry name" value="NA-bd_OB_tRNA"/>
</dbReference>
<organism evidence="8 9">
    <name type="scientific">Lingula anatina</name>
    <name type="common">Brachiopod</name>
    <name type="synonym">Lingula unguis</name>
    <dbReference type="NCBI Taxonomy" id="7574"/>
    <lineage>
        <taxon>Eukaryota</taxon>
        <taxon>Metazoa</taxon>
        <taxon>Spiralia</taxon>
        <taxon>Lophotrochozoa</taxon>
        <taxon>Brachiopoda</taxon>
        <taxon>Linguliformea</taxon>
        <taxon>Lingulata</taxon>
        <taxon>Lingulida</taxon>
        <taxon>Linguloidea</taxon>
        <taxon>Lingulidae</taxon>
        <taxon>Lingula</taxon>
    </lineage>
</organism>
<dbReference type="CDD" id="cd04317">
    <property type="entry name" value="EcAspRS_like_N"/>
    <property type="match status" value="1"/>
</dbReference>
<dbReference type="Pfam" id="PF01336">
    <property type="entry name" value="tRNA_anti-codon"/>
    <property type="match status" value="1"/>
</dbReference>
<dbReference type="Pfam" id="PF00152">
    <property type="entry name" value="tRNA-synt_2"/>
    <property type="match status" value="1"/>
</dbReference>
<evidence type="ECO:0000313" key="9">
    <source>
        <dbReference type="RefSeq" id="XP_013396175.1"/>
    </source>
</evidence>
<dbReference type="GeneID" id="106163206"/>
<dbReference type="STRING" id="7574.A0A1S3ID36"/>
<dbReference type="SUPFAM" id="SSF55681">
    <property type="entry name" value="Class II aaRS and biotin synthetases"/>
    <property type="match status" value="1"/>
</dbReference>
<dbReference type="Gene3D" id="2.40.50.140">
    <property type="entry name" value="Nucleic acid-binding proteins"/>
    <property type="match status" value="1"/>
</dbReference>
<dbReference type="OrthoDB" id="439710at2759"/>
<dbReference type="InterPro" id="IPR047089">
    <property type="entry name" value="Asp-tRNA-ligase_1_N"/>
</dbReference>
<dbReference type="PANTHER" id="PTHR22594:SF5">
    <property type="entry name" value="ASPARTATE--TRNA LIGASE, MITOCHONDRIAL"/>
    <property type="match status" value="1"/>
</dbReference>
<evidence type="ECO:0000313" key="8">
    <source>
        <dbReference type="Proteomes" id="UP000085678"/>
    </source>
</evidence>
<sequence>MHERALQFITLKDAHGVTQFIVPDNKRDTLCEVVKGLKFESVLQVKGKVIRRPEGQENPKMPTGDIEVEIEDLKVLNPSLAELPFKTRDYEEITENVRLQYRYLDIRHYKMQKNLRIRSNMVMKMREFLCNKLGFVDVETPTLFRRTPGGAREFVVPTKIPGKFYCLPQSPQQVRYVCV</sequence>
<dbReference type="GO" id="GO:0005739">
    <property type="term" value="C:mitochondrion"/>
    <property type="evidence" value="ECO:0007669"/>
    <property type="project" value="TreeGrafter"/>
</dbReference>
<feature type="domain" description="OB" evidence="7">
    <location>
        <begin position="5"/>
        <end position="76"/>
    </location>
</feature>
<dbReference type="GO" id="GO:0004815">
    <property type="term" value="F:aspartate-tRNA ligase activity"/>
    <property type="evidence" value="ECO:0007669"/>
    <property type="project" value="TreeGrafter"/>
</dbReference>
<dbReference type="PANTHER" id="PTHR22594">
    <property type="entry name" value="ASPARTYL/LYSYL-TRNA SYNTHETASE"/>
    <property type="match status" value="1"/>
</dbReference>
<keyword evidence="4" id="KW-0648">Protein biosynthesis</keyword>
<evidence type="ECO:0000256" key="2">
    <source>
        <dbReference type="ARBA" id="ARBA00022741"/>
    </source>
</evidence>
<keyword evidence="8" id="KW-1185">Reference proteome</keyword>
<reference evidence="9" key="1">
    <citation type="submission" date="2025-08" db="UniProtKB">
        <authorList>
            <consortium name="RefSeq"/>
        </authorList>
    </citation>
    <scope>IDENTIFICATION</scope>
    <source>
        <tissue evidence="9">Gonads</tissue>
    </source>
</reference>
<dbReference type="GO" id="GO:0003676">
    <property type="term" value="F:nucleic acid binding"/>
    <property type="evidence" value="ECO:0007669"/>
    <property type="project" value="InterPro"/>
</dbReference>